<gene>
    <name evidence="2" type="ORF">CAEBREN_18033</name>
</gene>
<feature type="coiled-coil region" evidence="1">
    <location>
        <begin position="181"/>
        <end position="215"/>
    </location>
</feature>
<dbReference type="AlphaFoldDB" id="G0MMN4"/>
<keyword evidence="1" id="KW-0175">Coiled coil</keyword>
<evidence type="ECO:0000313" key="3">
    <source>
        <dbReference type="Proteomes" id="UP000008068"/>
    </source>
</evidence>
<dbReference type="EMBL" id="GL379802">
    <property type="protein sequence ID" value="EGT37460.1"/>
    <property type="molecule type" value="Genomic_DNA"/>
</dbReference>
<reference evidence="3" key="1">
    <citation type="submission" date="2011-07" db="EMBL/GenBank/DDBJ databases">
        <authorList>
            <consortium name="Caenorhabditis brenneri Sequencing and Analysis Consortium"/>
            <person name="Wilson R.K."/>
        </authorList>
    </citation>
    <scope>NUCLEOTIDE SEQUENCE [LARGE SCALE GENOMIC DNA]</scope>
    <source>
        <strain evidence="3">PB2801</strain>
    </source>
</reference>
<accession>G0MMN4</accession>
<protein>
    <submittedName>
        <fullName evidence="2">Uncharacterized protein</fullName>
    </submittedName>
</protein>
<dbReference type="InParanoid" id="G0MMN4"/>
<evidence type="ECO:0000256" key="1">
    <source>
        <dbReference type="SAM" id="Coils"/>
    </source>
</evidence>
<keyword evidence="3" id="KW-1185">Reference proteome</keyword>
<evidence type="ECO:0000313" key="2">
    <source>
        <dbReference type="EMBL" id="EGT37460.1"/>
    </source>
</evidence>
<name>G0MMN4_CAEBE</name>
<organism evidence="3">
    <name type="scientific">Caenorhabditis brenneri</name>
    <name type="common">Nematode worm</name>
    <dbReference type="NCBI Taxonomy" id="135651"/>
    <lineage>
        <taxon>Eukaryota</taxon>
        <taxon>Metazoa</taxon>
        <taxon>Ecdysozoa</taxon>
        <taxon>Nematoda</taxon>
        <taxon>Chromadorea</taxon>
        <taxon>Rhabditida</taxon>
        <taxon>Rhabditina</taxon>
        <taxon>Rhabditomorpha</taxon>
        <taxon>Rhabditoidea</taxon>
        <taxon>Rhabditidae</taxon>
        <taxon>Peloderinae</taxon>
        <taxon>Caenorhabditis</taxon>
    </lineage>
</organism>
<dbReference type="HOGENOM" id="CLU_797477_0_0_1"/>
<proteinExistence type="predicted"/>
<sequence length="348" mass="40875">MDFDQEDDFIGLQIASIGDNTQKTHLNIPDVSLIDRFVFREDNMEEEHVFEKFGNQQGIELSNGQEEVFVNDLEFDELHQSNSMNGIEVEEHQEVEYVAGSGEAFLDNLEFTDLHQSNHMDVNDIDEYQEVEYASDQEEVYIDDMVQTDYYQSNSMAGYDNGGATDWFITIPWNHYYTPRELFLQREVNNKDKQISDLKNQVSKMNDIVLKHQNQCGNKKKMMQKAQRQFTSFNEALQIWKDLGRRFPVPRDVSHLNLHLYLFDPNSKQHCPQTKRSLTNGYQLRRCFTGEHRGQTLSEKRKWDNYCRKLSYLQDKQEGAGLIRALSASKEETERKWKNAVKRAHLGF</sequence>
<dbReference type="Proteomes" id="UP000008068">
    <property type="component" value="Unassembled WGS sequence"/>
</dbReference>